<keyword evidence="1" id="KW-0732">Signal</keyword>
<keyword evidence="2" id="KW-1185">Reference proteome</keyword>
<accession>A0A914D5M4</accession>
<evidence type="ECO:0000256" key="1">
    <source>
        <dbReference type="SAM" id="SignalP"/>
    </source>
</evidence>
<evidence type="ECO:0000313" key="2">
    <source>
        <dbReference type="Proteomes" id="UP000887540"/>
    </source>
</evidence>
<organism evidence="2 3">
    <name type="scientific">Acrobeloides nanus</name>
    <dbReference type="NCBI Taxonomy" id="290746"/>
    <lineage>
        <taxon>Eukaryota</taxon>
        <taxon>Metazoa</taxon>
        <taxon>Ecdysozoa</taxon>
        <taxon>Nematoda</taxon>
        <taxon>Chromadorea</taxon>
        <taxon>Rhabditida</taxon>
        <taxon>Tylenchina</taxon>
        <taxon>Cephalobomorpha</taxon>
        <taxon>Cephaloboidea</taxon>
        <taxon>Cephalobidae</taxon>
        <taxon>Acrobeloides</taxon>
    </lineage>
</organism>
<dbReference type="AlphaFoldDB" id="A0A914D5M4"/>
<feature type="chain" id="PRO_5037264218" evidence="1">
    <location>
        <begin position="25"/>
        <end position="87"/>
    </location>
</feature>
<feature type="signal peptide" evidence="1">
    <location>
        <begin position="1"/>
        <end position="24"/>
    </location>
</feature>
<name>A0A914D5M4_9BILA</name>
<protein>
    <submittedName>
        <fullName evidence="3">Secreted protein</fullName>
    </submittedName>
</protein>
<proteinExistence type="predicted"/>
<evidence type="ECO:0000313" key="3">
    <source>
        <dbReference type="WBParaSite" id="ACRNAN_scaffold19384.g27053.t1"/>
    </source>
</evidence>
<dbReference type="WBParaSite" id="ACRNAN_scaffold19384.g27053.t1">
    <property type="protein sequence ID" value="ACRNAN_scaffold19384.g27053.t1"/>
    <property type="gene ID" value="ACRNAN_scaffold19384.g27053"/>
</dbReference>
<sequence>MRFYASILLRFYVLFGSSCGILRGQLLNSSTLPTSTTNLPRIYTDFPDEITVPCRVPSFIKILPVHFRRQLRKIWSGVPSTNSDCTQ</sequence>
<dbReference type="Proteomes" id="UP000887540">
    <property type="component" value="Unplaced"/>
</dbReference>
<reference evidence="3" key="1">
    <citation type="submission" date="2022-11" db="UniProtKB">
        <authorList>
            <consortium name="WormBaseParasite"/>
        </authorList>
    </citation>
    <scope>IDENTIFICATION</scope>
</reference>